<feature type="region of interest" description="Disordered" evidence="1">
    <location>
        <begin position="28"/>
        <end position="86"/>
    </location>
</feature>
<name>A0A5J6J9U7_STRVI</name>
<keyword evidence="3" id="KW-1185">Reference proteome</keyword>
<proteinExistence type="predicted"/>
<gene>
    <name evidence="2" type="ORF">CP980_11125</name>
</gene>
<reference evidence="2 3" key="1">
    <citation type="submission" date="2017-09" db="EMBL/GenBank/DDBJ databases">
        <authorList>
            <person name="Lee N."/>
            <person name="Cho B.-K."/>
        </authorList>
    </citation>
    <scope>NUCLEOTIDE SEQUENCE [LARGE SCALE GENOMIC DNA]</scope>
    <source>
        <strain evidence="2 3">ATCC 27476</strain>
    </source>
</reference>
<evidence type="ECO:0000313" key="3">
    <source>
        <dbReference type="Proteomes" id="UP000325563"/>
    </source>
</evidence>
<accession>A0A5J6J9U7</accession>
<organism evidence="2 3">
    <name type="scientific">Streptomyces vinaceus</name>
    <dbReference type="NCBI Taxonomy" id="1960"/>
    <lineage>
        <taxon>Bacteria</taxon>
        <taxon>Bacillati</taxon>
        <taxon>Actinomycetota</taxon>
        <taxon>Actinomycetes</taxon>
        <taxon>Kitasatosporales</taxon>
        <taxon>Streptomycetaceae</taxon>
        <taxon>Streptomyces</taxon>
    </lineage>
</organism>
<dbReference type="GeneID" id="95611107"/>
<sequence>MFIRPIGVRVEPARRPTGRPLLRGLLTRAAGAASPSGSGAAARATGGPESDAGRPGAASPGAASLGAASSGAASPGAASPGAPQQGLASELAQLANLAREGLLTPQEFKEAKTRLLHS</sequence>
<dbReference type="Proteomes" id="UP000325563">
    <property type="component" value="Chromosome"/>
</dbReference>
<evidence type="ECO:0000313" key="2">
    <source>
        <dbReference type="EMBL" id="QEV45554.1"/>
    </source>
</evidence>
<dbReference type="RefSeq" id="WP_150528088.1">
    <property type="nucleotide sequence ID" value="NZ_BNBW01000002.1"/>
</dbReference>
<dbReference type="EMBL" id="CP023692">
    <property type="protein sequence ID" value="QEV45554.1"/>
    <property type="molecule type" value="Genomic_DNA"/>
</dbReference>
<evidence type="ECO:0008006" key="4">
    <source>
        <dbReference type="Google" id="ProtNLM"/>
    </source>
</evidence>
<dbReference type="KEGG" id="svn:CP980_11125"/>
<protein>
    <recommendedName>
        <fullName evidence="4">SHOCT domain-containing protein</fullName>
    </recommendedName>
</protein>
<evidence type="ECO:0000256" key="1">
    <source>
        <dbReference type="SAM" id="MobiDB-lite"/>
    </source>
</evidence>
<dbReference type="AlphaFoldDB" id="A0A5J6J9U7"/>